<evidence type="ECO:0000313" key="3">
    <source>
        <dbReference type="Proteomes" id="UP000298663"/>
    </source>
</evidence>
<keyword evidence="1" id="KW-0472">Membrane</keyword>
<reference evidence="2 3" key="1">
    <citation type="journal article" date="2015" name="Genome Biol.">
        <title>Comparative genomics of Steinernema reveals deeply conserved gene regulatory networks.</title>
        <authorList>
            <person name="Dillman A.R."/>
            <person name="Macchietto M."/>
            <person name="Porter C.F."/>
            <person name="Rogers A."/>
            <person name="Williams B."/>
            <person name="Antoshechkin I."/>
            <person name="Lee M.M."/>
            <person name="Goodwin Z."/>
            <person name="Lu X."/>
            <person name="Lewis E.E."/>
            <person name="Goodrich-Blair H."/>
            <person name="Stock S.P."/>
            <person name="Adams B.J."/>
            <person name="Sternberg P.W."/>
            <person name="Mortazavi A."/>
        </authorList>
    </citation>
    <scope>NUCLEOTIDE SEQUENCE [LARGE SCALE GENOMIC DNA]</scope>
    <source>
        <strain evidence="2 3">ALL</strain>
    </source>
</reference>
<keyword evidence="1" id="KW-0812">Transmembrane</keyword>
<feature type="transmembrane region" description="Helical" evidence="1">
    <location>
        <begin position="12"/>
        <end position="32"/>
    </location>
</feature>
<comment type="caution">
    <text evidence="2">The sequence shown here is derived from an EMBL/GenBank/DDBJ whole genome shotgun (WGS) entry which is preliminary data.</text>
</comment>
<evidence type="ECO:0000313" key="2">
    <source>
        <dbReference type="EMBL" id="TKR72549.1"/>
    </source>
</evidence>
<dbReference type="STRING" id="34508.A0A4U5MS68"/>
<gene>
    <name evidence="2" type="ORF">L596_019980</name>
</gene>
<dbReference type="AlphaFoldDB" id="A0A4U5MS68"/>
<sequence>MGSTAPCSLLLAPFGYLLAGLLYLWSLVTRLWRWVKRKWRHARSSSFSTASSTVSTRTVVLVRVDERSVRCPILRQDNVYEQPDEGTESLDRRYWQQKQLSRNRHHGSTHDIMATSMPPPSTNYVPEGPGVALIEEPTTPQKLANFFARPFRANPLKRTKSVSKLDRNRCSSELIRFTPPVAVVSPNPLTLRLPNFKPFKPLYTPSYVSAPLATFDAKKTHDQFTKPPPVSAQQLVISFLPSFCNRSFIRLSLSPRSICIQASSPFVAASNNGRRWRAFPYRKIGSIDDDMLSQSCRRRMPCSEL</sequence>
<keyword evidence="1" id="KW-1133">Transmembrane helix</keyword>
<reference evidence="2 3" key="2">
    <citation type="journal article" date="2019" name="G3 (Bethesda)">
        <title>Hybrid Assembly of the Genome of the Entomopathogenic Nematode Steinernema carpocapsae Identifies the X-Chromosome.</title>
        <authorList>
            <person name="Serra L."/>
            <person name="Macchietto M."/>
            <person name="Macias-Munoz A."/>
            <person name="McGill C.J."/>
            <person name="Rodriguez I.M."/>
            <person name="Rodriguez B."/>
            <person name="Murad R."/>
            <person name="Mortazavi A."/>
        </authorList>
    </citation>
    <scope>NUCLEOTIDE SEQUENCE [LARGE SCALE GENOMIC DNA]</scope>
    <source>
        <strain evidence="2 3">ALL</strain>
    </source>
</reference>
<evidence type="ECO:0000256" key="1">
    <source>
        <dbReference type="SAM" id="Phobius"/>
    </source>
</evidence>
<accession>A0A4U5MS68</accession>
<organism evidence="2 3">
    <name type="scientific">Steinernema carpocapsae</name>
    <name type="common">Entomopathogenic nematode</name>
    <dbReference type="NCBI Taxonomy" id="34508"/>
    <lineage>
        <taxon>Eukaryota</taxon>
        <taxon>Metazoa</taxon>
        <taxon>Ecdysozoa</taxon>
        <taxon>Nematoda</taxon>
        <taxon>Chromadorea</taxon>
        <taxon>Rhabditida</taxon>
        <taxon>Tylenchina</taxon>
        <taxon>Panagrolaimomorpha</taxon>
        <taxon>Strongyloidoidea</taxon>
        <taxon>Steinernematidae</taxon>
        <taxon>Steinernema</taxon>
    </lineage>
</organism>
<dbReference type="EMBL" id="AZBU02000006">
    <property type="protein sequence ID" value="TKR72549.1"/>
    <property type="molecule type" value="Genomic_DNA"/>
</dbReference>
<dbReference type="Proteomes" id="UP000298663">
    <property type="component" value="Unassembled WGS sequence"/>
</dbReference>
<name>A0A4U5MS68_STECR</name>
<proteinExistence type="predicted"/>
<keyword evidence="3" id="KW-1185">Reference proteome</keyword>
<protein>
    <submittedName>
        <fullName evidence="2">Uncharacterized protein</fullName>
    </submittedName>
</protein>